<dbReference type="SUPFAM" id="SSF52266">
    <property type="entry name" value="SGNH hydrolase"/>
    <property type="match status" value="1"/>
</dbReference>
<dbReference type="AlphaFoldDB" id="A0A921ISB0"/>
<dbReference type="EMBL" id="DYVF01000072">
    <property type="protein sequence ID" value="HJG32061.1"/>
    <property type="molecule type" value="Genomic_DNA"/>
</dbReference>
<dbReference type="Gene3D" id="3.40.50.1110">
    <property type="entry name" value="SGNH hydrolase"/>
    <property type="match status" value="1"/>
</dbReference>
<evidence type="ECO:0008006" key="3">
    <source>
        <dbReference type="Google" id="ProtNLM"/>
    </source>
</evidence>
<name>A0A921ISB0_9ACTN</name>
<proteinExistence type="predicted"/>
<reference evidence="1" key="2">
    <citation type="submission" date="2021-09" db="EMBL/GenBank/DDBJ databases">
        <authorList>
            <person name="Gilroy R."/>
        </authorList>
    </citation>
    <scope>NUCLEOTIDE SEQUENCE</scope>
    <source>
        <strain evidence="1">ChiGjej2B2-7701</strain>
    </source>
</reference>
<sequence>MIQRNKGLPLPLRYALRTVAAVAVLLVVLAVLSHVVMPKNNQREFGQIDARANGVMGEREGSVDVLFLGDSEAFSSFSPLQLWGDRGITSYVSATAAQRLCYTRTLLARALKRQTPRVVVLETNCTFARFSMADAARRLLKDVFPVFEYHDRWKILTAEDFLSPVRYTWTDELKGFRLRRALEAKPADAQGYMEPTDELAPMADLNRAYLEQISQMCKNAGARLVLVSTPSTKNWNMARHNRIAQVADELDVDYIDLNTGSDKVEIDWQQDTYDAGDHLNLRGAQKVTHAIGSILADRYGVGDHRGDEAFSDWDEAHGRYVKRLSEL</sequence>
<gene>
    <name evidence="1" type="ORF">K8U80_11820</name>
</gene>
<dbReference type="InterPro" id="IPR036514">
    <property type="entry name" value="SGNH_hydro_sf"/>
</dbReference>
<accession>A0A921ISB0</accession>
<organism evidence="1 2">
    <name type="scientific">Collinsella ihumii</name>
    <dbReference type="NCBI Taxonomy" id="1720204"/>
    <lineage>
        <taxon>Bacteria</taxon>
        <taxon>Bacillati</taxon>
        <taxon>Actinomycetota</taxon>
        <taxon>Coriobacteriia</taxon>
        <taxon>Coriobacteriales</taxon>
        <taxon>Coriobacteriaceae</taxon>
        <taxon>Collinsella</taxon>
    </lineage>
</organism>
<dbReference type="Proteomes" id="UP000746751">
    <property type="component" value="Unassembled WGS sequence"/>
</dbReference>
<evidence type="ECO:0000313" key="2">
    <source>
        <dbReference type="Proteomes" id="UP000746751"/>
    </source>
</evidence>
<reference evidence="1" key="1">
    <citation type="journal article" date="2021" name="PeerJ">
        <title>Extensive microbial diversity within the chicken gut microbiome revealed by metagenomics and culture.</title>
        <authorList>
            <person name="Gilroy R."/>
            <person name="Ravi A."/>
            <person name="Getino M."/>
            <person name="Pursley I."/>
            <person name="Horton D.L."/>
            <person name="Alikhan N.F."/>
            <person name="Baker D."/>
            <person name="Gharbi K."/>
            <person name="Hall N."/>
            <person name="Watson M."/>
            <person name="Adriaenssens E.M."/>
            <person name="Foster-Nyarko E."/>
            <person name="Jarju S."/>
            <person name="Secka A."/>
            <person name="Antonio M."/>
            <person name="Oren A."/>
            <person name="Chaudhuri R.R."/>
            <person name="La Ragione R."/>
            <person name="Hildebrand F."/>
            <person name="Pallen M.J."/>
        </authorList>
    </citation>
    <scope>NUCLEOTIDE SEQUENCE</scope>
    <source>
        <strain evidence="1">ChiGjej2B2-7701</strain>
    </source>
</reference>
<protein>
    <recommendedName>
        <fullName evidence="3">SGNH/GDSL hydrolase family protein</fullName>
    </recommendedName>
</protein>
<evidence type="ECO:0000313" key="1">
    <source>
        <dbReference type="EMBL" id="HJG32061.1"/>
    </source>
</evidence>
<comment type="caution">
    <text evidence="1">The sequence shown here is derived from an EMBL/GenBank/DDBJ whole genome shotgun (WGS) entry which is preliminary data.</text>
</comment>